<proteinExistence type="predicted"/>
<keyword evidence="2" id="KW-1185">Reference proteome</keyword>
<dbReference type="AlphaFoldDB" id="A0A1R4LU06"/>
<evidence type="ECO:0000313" key="2">
    <source>
        <dbReference type="Proteomes" id="UP000188276"/>
    </source>
</evidence>
<gene>
    <name evidence="1" type="ORF">VR7878_03661</name>
</gene>
<dbReference type="Proteomes" id="UP000188276">
    <property type="component" value="Unassembled WGS sequence"/>
</dbReference>
<name>A0A1R4LU06_VIBR1</name>
<evidence type="ECO:0000313" key="1">
    <source>
        <dbReference type="EMBL" id="SJN59764.1"/>
    </source>
</evidence>
<dbReference type="STRING" id="1123498.VR7878_03661"/>
<organism evidence="1 2">
    <name type="scientific">Vibrio ruber (strain DSM 16370 / JCM 11486 / BCRC 17186 / CECT 7878 / LMG 23124 / VR1)</name>
    <dbReference type="NCBI Taxonomy" id="1123498"/>
    <lineage>
        <taxon>Bacteria</taxon>
        <taxon>Pseudomonadati</taxon>
        <taxon>Pseudomonadota</taxon>
        <taxon>Gammaproteobacteria</taxon>
        <taxon>Vibrionales</taxon>
        <taxon>Vibrionaceae</taxon>
        <taxon>Vibrio</taxon>
    </lineage>
</organism>
<dbReference type="EMBL" id="FULE01000055">
    <property type="protein sequence ID" value="SJN59764.1"/>
    <property type="molecule type" value="Genomic_DNA"/>
</dbReference>
<sequence>MELSAGWIRQRVIYKRTPSRFLLNEGLHVQLSEQLSTKTVDKVWDKWTSMSDNLRNHMCTFNMLPSVLMCSKHEIRDR</sequence>
<reference evidence="2" key="1">
    <citation type="submission" date="2017-02" db="EMBL/GenBank/DDBJ databases">
        <authorList>
            <person name="Rodrigo-Torres L."/>
            <person name="Arahal R.D."/>
            <person name="Lucena T."/>
        </authorList>
    </citation>
    <scope>NUCLEOTIDE SEQUENCE [LARGE SCALE GENOMIC DNA]</scope>
    <source>
        <strain evidence="2">CECT 7878</strain>
    </source>
</reference>
<accession>A0A1R4LU06</accession>
<protein>
    <submittedName>
        <fullName evidence="1">Uncharacterized protein</fullName>
    </submittedName>
</protein>